<sequence>MKQPDFAIDFIISWVNYDDPHWQKKYQQHAHADHDYSSRIRYRDYGTLKYALRSIERYAPWVNKIFLVTDQQIPTWLCTTNDQLVVVDHQDYIPQRFLPTFDSNVIELNYFQLPELAEHFVCFNDDMLLNKPVSPSDFFDQAGNPRDSLALNSIMPTELFDHVYVNNLSIVNNLYPKATTMKHLFFRFFTWRNWEWNLLTLLLMPWPKFTRFYDPHIPLSFKKSSGQQILEQYPVILEKTGAAKFRTADDFSIWVIRYLQLLSSDFTPRSVHFGKQYNMQNWAGFVQDVQHSRHALLNINDFDFSDPLDFQTAAKAVEEALTTKFATQCSFEIKE</sequence>
<keyword evidence="2" id="KW-0808">Transferase</keyword>
<protein>
    <submittedName>
        <fullName evidence="5">Stealth family protein</fullName>
    </submittedName>
</protein>
<comment type="similarity">
    <text evidence="1">Belongs to the stealth family.</text>
</comment>
<keyword evidence="6" id="KW-1185">Reference proteome</keyword>
<dbReference type="InterPro" id="IPR021520">
    <property type="entry name" value="Stealth_CR2"/>
</dbReference>
<dbReference type="Proteomes" id="UP000831947">
    <property type="component" value="Chromosome"/>
</dbReference>
<evidence type="ECO:0000256" key="3">
    <source>
        <dbReference type="ARBA" id="ARBA00023169"/>
    </source>
</evidence>
<evidence type="ECO:0000313" key="6">
    <source>
        <dbReference type="Proteomes" id="UP000831947"/>
    </source>
</evidence>
<evidence type="ECO:0000313" key="5">
    <source>
        <dbReference type="EMBL" id="UQS83292.1"/>
    </source>
</evidence>
<dbReference type="EMBL" id="CP093365">
    <property type="protein sequence ID" value="UQS83292.1"/>
    <property type="molecule type" value="Genomic_DNA"/>
</dbReference>
<feature type="domain" description="Stealth protein CR2 conserved region 2" evidence="4">
    <location>
        <begin position="41"/>
        <end position="145"/>
    </location>
</feature>
<dbReference type="InterPro" id="IPR047141">
    <property type="entry name" value="Stealth"/>
</dbReference>
<gene>
    <name evidence="5" type="ORF">MOO47_05810</name>
</gene>
<dbReference type="Pfam" id="PF11380">
    <property type="entry name" value="Stealth_CR2"/>
    <property type="match status" value="1"/>
</dbReference>
<organism evidence="5 6">
    <name type="scientific">Bombilactobacillus thymidiniphilus</name>
    <dbReference type="NCBI Taxonomy" id="2923363"/>
    <lineage>
        <taxon>Bacteria</taxon>
        <taxon>Bacillati</taxon>
        <taxon>Bacillota</taxon>
        <taxon>Bacilli</taxon>
        <taxon>Lactobacillales</taxon>
        <taxon>Lactobacillaceae</taxon>
        <taxon>Bombilactobacillus</taxon>
    </lineage>
</organism>
<evidence type="ECO:0000259" key="4">
    <source>
        <dbReference type="Pfam" id="PF11380"/>
    </source>
</evidence>
<name>A0ABY4PDD4_9LACO</name>
<evidence type="ECO:0000256" key="1">
    <source>
        <dbReference type="ARBA" id="ARBA00007583"/>
    </source>
</evidence>
<evidence type="ECO:0000256" key="2">
    <source>
        <dbReference type="ARBA" id="ARBA00022679"/>
    </source>
</evidence>
<keyword evidence="3" id="KW-0270">Exopolysaccharide synthesis</keyword>
<accession>A0ABY4PDD4</accession>
<dbReference type="PANTHER" id="PTHR24045:SF0">
    <property type="entry name" value="N-ACETYLGLUCOSAMINE-1-PHOSPHOTRANSFERASE SUBUNITS ALPHA_BETA"/>
    <property type="match status" value="1"/>
</dbReference>
<dbReference type="PANTHER" id="PTHR24045">
    <property type="match status" value="1"/>
</dbReference>
<proteinExistence type="inferred from homology"/>
<dbReference type="RefSeq" id="WP_249512518.1">
    <property type="nucleotide sequence ID" value="NZ_CP093365.1"/>
</dbReference>
<reference evidence="5 6" key="1">
    <citation type="journal article" date="2022" name="Int. J. Syst. Evol. Microbiol.">
        <title>Apilactobacillus apisilvae sp. nov., Nicolia spurrieriana gen. nov. sp. nov., Bombilactobacillus folatiphilus sp. nov. and Bombilactobacillus thymidiniphilus sp. nov., four new lactic acid bacterial isolates from stingless bees Tetragonula carbonaria and Austroplebeia australis.</title>
        <authorList>
            <person name="Oliphant S.A."/>
            <person name="Watson-Haigh N.S."/>
            <person name="Sumby K.M."/>
            <person name="Gardner J."/>
            <person name="Groom S."/>
            <person name="Jiranek V."/>
        </authorList>
    </citation>
    <scope>NUCLEOTIDE SEQUENCE [LARGE SCALE GENOMIC DNA]</scope>
    <source>
        <strain evidence="5 6">SG4_A1</strain>
    </source>
</reference>